<keyword evidence="1" id="KW-1133">Transmembrane helix</keyword>
<feature type="transmembrane region" description="Helical" evidence="1">
    <location>
        <begin position="33"/>
        <end position="51"/>
    </location>
</feature>
<accession>A0A9N9GRZ5</accession>
<organism evidence="2 3">
    <name type="scientific">Cetraspora pellucida</name>
    <dbReference type="NCBI Taxonomy" id="1433469"/>
    <lineage>
        <taxon>Eukaryota</taxon>
        <taxon>Fungi</taxon>
        <taxon>Fungi incertae sedis</taxon>
        <taxon>Mucoromycota</taxon>
        <taxon>Glomeromycotina</taxon>
        <taxon>Glomeromycetes</taxon>
        <taxon>Diversisporales</taxon>
        <taxon>Gigasporaceae</taxon>
        <taxon>Cetraspora</taxon>
    </lineage>
</organism>
<keyword evidence="3" id="KW-1185">Reference proteome</keyword>
<dbReference type="OrthoDB" id="2141050at2759"/>
<dbReference type="EMBL" id="CAJVQA010005872">
    <property type="protein sequence ID" value="CAG8629491.1"/>
    <property type="molecule type" value="Genomic_DNA"/>
</dbReference>
<keyword evidence="1" id="KW-0472">Membrane</keyword>
<evidence type="ECO:0000313" key="3">
    <source>
        <dbReference type="Proteomes" id="UP000789759"/>
    </source>
</evidence>
<name>A0A9N9GRZ5_9GLOM</name>
<dbReference type="PANTHER" id="PTHR39218:SF1">
    <property type="entry name" value="OXIDOREDUCTASE 14 KDA SUBUNIT, PUTATIVE (AFU_ORTHOLOGUE AFUA_1G12110)-RELATED"/>
    <property type="match status" value="1"/>
</dbReference>
<evidence type="ECO:0000256" key="1">
    <source>
        <dbReference type="SAM" id="Phobius"/>
    </source>
</evidence>
<dbReference type="AlphaFoldDB" id="A0A9N9GRZ5"/>
<comment type="caution">
    <text evidence="2">The sequence shown here is derived from an EMBL/GenBank/DDBJ whole genome shotgun (WGS) entry which is preliminary data.</text>
</comment>
<sequence>MTFVTTITGFAAFGVAVRAYALALERRPVFDNPITHVFTAAFFGGVGAYIYNAEQRQVELIEKRKQVLLANRKRRLEYDEAKAMSEVDPECDGTIPRRRIHAIVVIVMAGITPFTFEPDPGIYISRTSR</sequence>
<keyword evidence="1" id="KW-0812">Transmembrane</keyword>
<proteinExistence type="predicted"/>
<reference evidence="2" key="1">
    <citation type="submission" date="2021-06" db="EMBL/GenBank/DDBJ databases">
        <authorList>
            <person name="Kallberg Y."/>
            <person name="Tangrot J."/>
            <person name="Rosling A."/>
        </authorList>
    </citation>
    <scope>NUCLEOTIDE SEQUENCE</scope>
    <source>
        <strain evidence="2">FL966</strain>
    </source>
</reference>
<protein>
    <submittedName>
        <fullName evidence="2">10034_t:CDS:1</fullName>
    </submittedName>
</protein>
<gene>
    <name evidence="2" type="ORF">CPELLU_LOCUS8314</name>
</gene>
<dbReference type="Proteomes" id="UP000789759">
    <property type="component" value="Unassembled WGS sequence"/>
</dbReference>
<dbReference type="PANTHER" id="PTHR39218">
    <property type="entry name" value="OXIDOREDUCTASE 14 KDA SUBUNIT, PUTATIVE (AFU_ORTHOLOGUE AFUA_1G12110)-RELATED"/>
    <property type="match status" value="1"/>
</dbReference>
<evidence type="ECO:0000313" key="2">
    <source>
        <dbReference type="EMBL" id="CAG8629491.1"/>
    </source>
</evidence>